<comment type="caution">
    <text evidence="2">The sequence shown here is derived from an EMBL/GenBank/DDBJ whole genome shotgun (WGS) entry which is preliminary data.</text>
</comment>
<sequence>MPGAINWEPPASQASSNIMGMMMLKKRKRDAESRQENTMVPSHSIQTPSCLQTRVEPSSIGPVCSRTDLISPPSKPRTRPLISPLKKRRLEQKTMQSKPLQPVVLYPRTAQTNGSPQYAQNNSQYFPTNATSDDYIMKNAGDSPRDVHEYYISEEQLQGINRRLLHATFVIDALRHEQRWTPTRIAKYAAGEHVLSA</sequence>
<protein>
    <submittedName>
        <fullName evidence="2">Uncharacterized protein</fullName>
    </submittedName>
</protein>
<evidence type="ECO:0000313" key="2">
    <source>
        <dbReference type="EMBL" id="KAF3900981.1"/>
    </source>
</evidence>
<evidence type="ECO:0000256" key="1">
    <source>
        <dbReference type="SAM" id="MobiDB-lite"/>
    </source>
</evidence>
<organism evidence="2 3">
    <name type="scientific">Trichophyton interdigitale</name>
    <dbReference type="NCBI Taxonomy" id="101480"/>
    <lineage>
        <taxon>Eukaryota</taxon>
        <taxon>Fungi</taxon>
        <taxon>Dikarya</taxon>
        <taxon>Ascomycota</taxon>
        <taxon>Pezizomycotina</taxon>
        <taxon>Eurotiomycetes</taxon>
        <taxon>Eurotiomycetidae</taxon>
        <taxon>Onygenales</taxon>
        <taxon>Arthrodermataceae</taxon>
        <taxon>Trichophyton</taxon>
    </lineage>
</organism>
<feature type="region of interest" description="Disordered" evidence="1">
    <location>
        <begin position="25"/>
        <end position="81"/>
    </location>
</feature>
<name>A0A9P4YLY4_9EURO</name>
<dbReference type="EMBL" id="JAAQVJ010000006">
    <property type="protein sequence ID" value="KAF3900981.1"/>
    <property type="molecule type" value="Genomic_DNA"/>
</dbReference>
<proteinExistence type="predicted"/>
<accession>A0A9P4YLY4</accession>
<dbReference type="AlphaFoldDB" id="A0A9P4YLY4"/>
<gene>
    <name evidence="2" type="ORF">GY632_0353</name>
</gene>
<feature type="compositionally biased region" description="Polar residues" evidence="1">
    <location>
        <begin position="36"/>
        <end position="56"/>
    </location>
</feature>
<evidence type="ECO:0000313" key="3">
    <source>
        <dbReference type="Proteomes" id="UP000749309"/>
    </source>
</evidence>
<reference evidence="2" key="1">
    <citation type="submission" date="2020-03" db="EMBL/GenBank/DDBJ databases">
        <title>Whole Genome Sequence of Trichophyton interdigitale from India.</title>
        <authorList>
            <person name="Kumar P."/>
        </authorList>
    </citation>
    <scope>NUCLEOTIDE SEQUENCE</scope>
    <source>
        <strain evidence="2">UCMS-IGIB-CI14</strain>
    </source>
</reference>
<dbReference type="Proteomes" id="UP000749309">
    <property type="component" value="Unassembled WGS sequence"/>
</dbReference>